<dbReference type="GO" id="GO:0005524">
    <property type="term" value="F:ATP binding"/>
    <property type="evidence" value="ECO:0007669"/>
    <property type="project" value="UniProtKB-KW"/>
</dbReference>
<evidence type="ECO:0000313" key="4">
    <source>
        <dbReference type="Proteomes" id="UP001550210"/>
    </source>
</evidence>
<organism evidence="3 4">
    <name type="scientific">Streptomyces ossamyceticus</name>
    <dbReference type="NCBI Taxonomy" id="249581"/>
    <lineage>
        <taxon>Bacteria</taxon>
        <taxon>Bacillati</taxon>
        <taxon>Actinomycetota</taxon>
        <taxon>Actinomycetes</taxon>
        <taxon>Kitasatosporales</taxon>
        <taxon>Streptomycetaceae</taxon>
        <taxon>Streptomyces</taxon>
    </lineage>
</organism>
<dbReference type="Proteomes" id="UP001550210">
    <property type="component" value="Unassembled WGS sequence"/>
</dbReference>
<reference evidence="3 4" key="1">
    <citation type="submission" date="2024-06" db="EMBL/GenBank/DDBJ databases">
        <title>The Natural Products Discovery Center: Release of the First 8490 Sequenced Strains for Exploring Actinobacteria Biosynthetic Diversity.</title>
        <authorList>
            <person name="Kalkreuter E."/>
            <person name="Kautsar S.A."/>
            <person name="Yang D."/>
            <person name="Bader C.D."/>
            <person name="Teijaro C.N."/>
            <person name="Fluegel L."/>
            <person name="Davis C.M."/>
            <person name="Simpson J.R."/>
            <person name="Lauterbach L."/>
            <person name="Steele A.D."/>
            <person name="Gui C."/>
            <person name="Meng S."/>
            <person name="Li G."/>
            <person name="Viehrig K."/>
            <person name="Ye F."/>
            <person name="Su P."/>
            <person name="Kiefer A.F."/>
            <person name="Nichols A."/>
            <person name="Cepeda A.J."/>
            <person name="Yan W."/>
            <person name="Fan B."/>
            <person name="Jiang Y."/>
            <person name="Adhikari A."/>
            <person name="Zheng C.-J."/>
            <person name="Schuster L."/>
            <person name="Cowan T.M."/>
            <person name="Smanski M.J."/>
            <person name="Chevrette M.G."/>
            <person name="De Carvalho L.P.S."/>
            <person name="Shen B."/>
        </authorList>
    </citation>
    <scope>NUCLEOTIDE SEQUENCE [LARGE SCALE GENOMIC DNA]</scope>
    <source>
        <strain evidence="3 4">NPDC006434</strain>
    </source>
</reference>
<keyword evidence="3" id="KW-0547">Nucleotide-binding</keyword>
<evidence type="ECO:0000256" key="1">
    <source>
        <dbReference type="ARBA" id="ARBA00022527"/>
    </source>
</evidence>
<gene>
    <name evidence="3" type="ORF">ABZZ21_10065</name>
</gene>
<dbReference type="InterPro" id="IPR003594">
    <property type="entry name" value="HATPase_dom"/>
</dbReference>
<keyword evidence="3" id="KW-0067">ATP-binding</keyword>
<dbReference type="PANTHER" id="PTHR35526">
    <property type="entry name" value="ANTI-SIGMA-F FACTOR RSBW-RELATED"/>
    <property type="match status" value="1"/>
</dbReference>
<evidence type="ECO:0000259" key="2">
    <source>
        <dbReference type="Pfam" id="PF13581"/>
    </source>
</evidence>
<accession>A0ABV2UWT4</accession>
<evidence type="ECO:0000313" key="3">
    <source>
        <dbReference type="EMBL" id="MET9844909.1"/>
    </source>
</evidence>
<dbReference type="CDD" id="cd16936">
    <property type="entry name" value="HATPase_RsbW-like"/>
    <property type="match status" value="1"/>
</dbReference>
<dbReference type="Gene3D" id="3.30.565.10">
    <property type="entry name" value="Histidine kinase-like ATPase, C-terminal domain"/>
    <property type="match status" value="1"/>
</dbReference>
<sequence>MVTVSPSDSRSPECWQYSLRLPHDPRAARIARVTVRAVLASHDRHELLDVTELLTSELVSNAYRHTKGPSSVRLVALYGGRLRVFVWDGSPYVPPSFGEVSVAPSRPVPSAADVEHGRGLLLVRQCADRWGCWPLEGGSLGRGGGKLMWFEVGGGIA</sequence>
<proteinExistence type="predicted"/>
<keyword evidence="1" id="KW-0808">Transferase</keyword>
<keyword evidence="4" id="KW-1185">Reference proteome</keyword>
<feature type="domain" description="Histidine kinase/HSP90-like ATPase" evidence="2">
    <location>
        <begin position="22"/>
        <end position="129"/>
    </location>
</feature>
<dbReference type="Pfam" id="PF13581">
    <property type="entry name" value="HATPase_c_2"/>
    <property type="match status" value="1"/>
</dbReference>
<keyword evidence="1" id="KW-0723">Serine/threonine-protein kinase</keyword>
<dbReference type="PANTHER" id="PTHR35526:SF3">
    <property type="entry name" value="ANTI-SIGMA-F FACTOR RSBW"/>
    <property type="match status" value="1"/>
</dbReference>
<dbReference type="InterPro" id="IPR050267">
    <property type="entry name" value="Anti-sigma-factor_SerPK"/>
</dbReference>
<dbReference type="InterPro" id="IPR036890">
    <property type="entry name" value="HATPase_C_sf"/>
</dbReference>
<comment type="caution">
    <text evidence="3">The sequence shown here is derived from an EMBL/GenBank/DDBJ whole genome shotgun (WGS) entry which is preliminary data.</text>
</comment>
<protein>
    <submittedName>
        <fullName evidence="3">ATP-binding protein</fullName>
    </submittedName>
</protein>
<dbReference type="EMBL" id="JBEXPZ010000011">
    <property type="protein sequence ID" value="MET9844909.1"/>
    <property type="molecule type" value="Genomic_DNA"/>
</dbReference>
<keyword evidence="1" id="KW-0418">Kinase</keyword>
<dbReference type="RefSeq" id="WP_355395268.1">
    <property type="nucleotide sequence ID" value="NZ_JBEXPZ010000011.1"/>
</dbReference>
<name>A0ABV2UWT4_9ACTN</name>
<dbReference type="SUPFAM" id="SSF55874">
    <property type="entry name" value="ATPase domain of HSP90 chaperone/DNA topoisomerase II/histidine kinase"/>
    <property type="match status" value="1"/>
</dbReference>